<gene>
    <name evidence="5" type="ORF">SMC7_05030</name>
</gene>
<dbReference type="OrthoDB" id="9787851at2"/>
<evidence type="ECO:0000256" key="2">
    <source>
        <dbReference type="ARBA" id="ARBA00022741"/>
    </source>
</evidence>
<feature type="domain" description="ABC transporter" evidence="4">
    <location>
        <begin position="19"/>
        <end position="249"/>
    </location>
</feature>
<dbReference type="InterPro" id="IPR051782">
    <property type="entry name" value="ABC_Transporter_VariousFunc"/>
</dbReference>
<dbReference type="SUPFAM" id="SSF52540">
    <property type="entry name" value="P-loop containing nucleoside triphosphate hydrolases"/>
    <property type="match status" value="1"/>
</dbReference>
<dbReference type="EMBL" id="QXIS01000031">
    <property type="protein sequence ID" value="RIE05904.1"/>
    <property type="molecule type" value="Genomic_DNA"/>
</dbReference>
<evidence type="ECO:0000313" key="5">
    <source>
        <dbReference type="EMBL" id="RIE05904.1"/>
    </source>
</evidence>
<dbReference type="AlphaFoldDB" id="A0A398D477"/>
<evidence type="ECO:0000256" key="1">
    <source>
        <dbReference type="ARBA" id="ARBA00022448"/>
    </source>
</evidence>
<protein>
    <submittedName>
        <fullName evidence="5">ABC transporter ATP-binding protein</fullName>
    </submittedName>
</protein>
<comment type="caution">
    <text evidence="5">The sequence shown here is derived from an EMBL/GenBank/DDBJ whole genome shotgun (WGS) entry which is preliminary data.</text>
</comment>
<dbReference type="Proteomes" id="UP000266328">
    <property type="component" value="Unassembled WGS sequence"/>
</dbReference>
<proteinExistence type="predicted"/>
<name>A0A398D477_9BACT</name>
<dbReference type="Gene3D" id="3.40.50.300">
    <property type="entry name" value="P-loop containing nucleotide triphosphate hydrolases"/>
    <property type="match status" value="1"/>
</dbReference>
<dbReference type="PANTHER" id="PTHR42939">
    <property type="entry name" value="ABC TRANSPORTER ATP-BINDING PROTEIN ALBC-RELATED"/>
    <property type="match status" value="1"/>
</dbReference>
<dbReference type="InterPro" id="IPR003439">
    <property type="entry name" value="ABC_transporter-like_ATP-bd"/>
</dbReference>
<dbReference type="InterPro" id="IPR003593">
    <property type="entry name" value="AAA+_ATPase"/>
</dbReference>
<keyword evidence="2" id="KW-0547">Nucleotide-binding</keyword>
<dbReference type="Pfam" id="PF00005">
    <property type="entry name" value="ABC_tran"/>
    <property type="match status" value="1"/>
</dbReference>
<organism evidence="5 6">
    <name type="scientific">Candidatus Cryosericum terrychapinii</name>
    <dbReference type="NCBI Taxonomy" id="2290919"/>
    <lineage>
        <taxon>Bacteria</taxon>
        <taxon>Pseudomonadati</taxon>
        <taxon>Caldisericota/Cryosericota group</taxon>
        <taxon>Candidatus Cryosericota</taxon>
        <taxon>Candidatus Cryosericia</taxon>
        <taxon>Candidatus Cryosericales</taxon>
        <taxon>Candidatus Cryosericaceae</taxon>
        <taxon>Candidatus Cryosericum</taxon>
    </lineage>
</organism>
<sequence length="250" mass="27303">MSHLAVDQVEEGDVIPAVLELSNVAVGYVRGEPVLRNVTISIRPGEAVALVGRNGTGKSTLLRTMRGFLAPFDGQVTLKGHPLQSMSPQTLAATVGFLSPEIPQAHILVDEVIELSSLGRLKSMEQLEASDHPDVFPEVSGFGARFLDEMSSGQQRKIMLLALVVQWTDVLLMDEPELHLDLPSLRELHGLISWATAKGKSVVLSTHNLETIRVLPDRLYVVGDKTVREAPRTEETVQALLEGDEYVSRA</sequence>
<keyword evidence="6" id="KW-1185">Reference proteome</keyword>
<dbReference type="InterPro" id="IPR027417">
    <property type="entry name" value="P-loop_NTPase"/>
</dbReference>
<dbReference type="GO" id="GO:0005524">
    <property type="term" value="F:ATP binding"/>
    <property type="evidence" value="ECO:0007669"/>
    <property type="project" value="UniProtKB-KW"/>
</dbReference>
<dbReference type="PROSITE" id="PS00211">
    <property type="entry name" value="ABC_TRANSPORTER_1"/>
    <property type="match status" value="1"/>
</dbReference>
<reference evidence="5 6" key="1">
    <citation type="submission" date="2018-09" db="EMBL/GenBank/DDBJ databases">
        <title>Discovery and Ecogenomic Context for Candidatus Cryosericales, a Global Caldiserica Order Active in Thawing Permafrost.</title>
        <authorList>
            <person name="Martinez M.A."/>
            <person name="Woodcroft B.J."/>
            <person name="Ignacio Espinoza J.C."/>
            <person name="Zayed A."/>
            <person name="Singleton C.M."/>
            <person name="Boyd J."/>
            <person name="Li Y.-F."/>
            <person name="Purvine S."/>
            <person name="Maughan H."/>
            <person name="Hodgkins S.B."/>
            <person name="Anderson D."/>
            <person name="Sederholm M."/>
            <person name="Temperton B."/>
            <person name="Saleska S.R."/>
            <person name="Tyson G.W."/>
            <person name="Rich V.I."/>
        </authorList>
    </citation>
    <scope>NUCLEOTIDE SEQUENCE [LARGE SCALE GENOMIC DNA]</scope>
    <source>
        <strain evidence="5 6">SMC7</strain>
    </source>
</reference>
<dbReference type="PROSITE" id="PS50893">
    <property type="entry name" value="ABC_TRANSPORTER_2"/>
    <property type="match status" value="1"/>
</dbReference>
<evidence type="ECO:0000313" key="6">
    <source>
        <dbReference type="Proteomes" id="UP000266328"/>
    </source>
</evidence>
<evidence type="ECO:0000256" key="3">
    <source>
        <dbReference type="ARBA" id="ARBA00022840"/>
    </source>
</evidence>
<keyword evidence="1" id="KW-0813">Transport</keyword>
<evidence type="ECO:0000259" key="4">
    <source>
        <dbReference type="PROSITE" id="PS50893"/>
    </source>
</evidence>
<dbReference type="InterPro" id="IPR017871">
    <property type="entry name" value="ABC_transporter-like_CS"/>
</dbReference>
<accession>A0A398D477</accession>
<keyword evidence="3 5" id="KW-0067">ATP-binding</keyword>
<dbReference type="PANTHER" id="PTHR42939:SF1">
    <property type="entry name" value="ABC TRANSPORTER ATP-BINDING PROTEIN ALBC-RELATED"/>
    <property type="match status" value="1"/>
</dbReference>
<dbReference type="GO" id="GO:0016887">
    <property type="term" value="F:ATP hydrolysis activity"/>
    <property type="evidence" value="ECO:0007669"/>
    <property type="project" value="InterPro"/>
</dbReference>
<dbReference type="SMART" id="SM00382">
    <property type="entry name" value="AAA"/>
    <property type="match status" value="1"/>
</dbReference>